<proteinExistence type="predicted"/>
<reference evidence="3 4" key="1">
    <citation type="journal article" date="2020" name="Genome Biol. Evol.">
        <title>A new high-quality draft genome assembly of the Chinese cordyceps Ophiocordyceps sinensis.</title>
        <authorList>
            <person name="Shu R."/>
            <person name="Zhang J."/>
            <person name="Meng Q."/>
            <person name="Zhang H."/>
            <person name="Zhou G."/>
            <person name="Li M."/>
            <person name="Wu P."/>
            <person name="Zhao Y."/>
            <person name="Chen C."/>
            <person name="Qin Q."/>
        </authorList>
    </citation>
    <scope>NUCLEOTIDE SEQUENCE [LARGE SCALE GENOMIC DNA]</scope>
    <source>
        <strain evidence="3 4">IOZ07</strain>
    </source>
</reference>
<dbReference type="Pfam" id="PF24535">
    <property type="entry name" value="DUF7598"/>
    <property type="match status" value="1"/>
</dbReference>
<organism evidence="3 4">
    <name type="scientific">Ophiocordyceps sinensis</name>
    <dbReference type="NCBI Taxonomy" id="72228"/>
    <lineage>
        <taxon>Eukaryota</taxon>
        <taxon>Fungi</taxon>
        <taxon>Dikarya</taxon>
        <taxon>Ascomycota</taxon>
        <taxon>Pezizomycotina</taxon>
        <taxon>Sordariomycetes</taxon>
        <taxon>Hypocreomycetidae</taxon>
        <taxon>Hypocreales</taxon>
        <taxon>Ophiocordycipitaceae</taxon>
        <taxon>Ophiocordyceps</taxon>
    </lineage>
</organism>
<keyword evidence="1" id="KW-1133">Transmembrane helix</keyword>
<dbReference type="InterPro" id="IPR056019">
    <property type="entry name" value="DUF7598"/>
</dbReference>
<evidence type="ECO:0000313" key="4">
    <source>
        <dbReference type="Proteomes" id="UP000557566"/>
    </source>
</evidence>
<feature type="transmembrane region" description="Helical" evidence="1">
    <location>
        <begin position="20"/>
        <end position="42"/>
    </location>
</feature>
<keyword evidence="1" id="KW-0472">Membrane</keyword>
<dbReference type="Proteomes" id="UP000557566">
    <property type="component" value="Unassembled WGS sequence"/>
</dbReference>
<evidence type="ECO:0000256" key="1">
    <source>
        <dbReference type="SAM" id="Phobius"/>
    </source>
</evidence>
<name>A0A8H4V993_9HYPO</name>
<protein>
    <recommendedName>
        <fullName evidence="2">DUF7598 domain-containing protein</fullName>
    </recommendedName>
</protein>
<keyword evidence="1" id="KW-0812">Transmembrane</keyword>
<gene>
    <name evidence="3" type="ORF">G6O67_001716</name>
</gene>
<keyword evidence="4" id="KW-1185">Reference proteome</keyword>
<evidence type="ECO:0000259" key="2">
    <source>
        <dbReference type="Pfam" id="PF24535"/>
    </source>
</evidence>
<sequence>MVVIDLGSFLGVGMVLMQLLRLLTVVTLGSLAASYGILVWRVDKRGVYFAFKCAWYTLFDPLHRPYLHGVPNS</sequence>
<comment type="caution">
    <text evidence="3">The sequence shown here is derived from an EMBL/GenBank/DDBJ whole genome shotgun (WGS) entry which is preliminary data.</text>
</comment>
<accession>A0A8H4V993</accession>
<dbReference type="EMBL" id="JAAVMX010000002">
    <property type="protein sequence ID" value="KAF4512599.1"/>
    <property type="molecule type" value="Genomic_DNA"/>
</dbReference>
<dbReference type="AlphaFoldDB" id="A0A8H4V993"/>
<evidence type="ECO:0000313" key="3">
    <source>
        <dbReference type="EMBL" id="KAF4512599.1"/>
    </source>
</evidence>
<feature type="domain" description="DUF7598" evidence="2">
    <location>
        <begin position="13"/>
        <end position="57"/>
    </location>
</feature>